<keyword evidence="5 7" id="KW-1133">Transmembrane helix</keyword>
<dbReference type="PANTHER" id="PTHR43840">
    <property type="entry name" value="MITOCHONDRIAL METAL TRANSPORTER 1-RELATED"/>
    <property type="match status" value="1"/>
</dbReference>
<evidence type="ECO:0000256" key="1">
    <source>
        <dbReference type="ARBA" id="ARBA00004141"/>
    </source>
</evidence>
<feature type="transmembrane region" description="Helical" evidence="7">
    <location>
        <begin position="95"/>
        <end position="115"/>
    </location>
</feature>
<evidence type="ECO:0000256" key="6">
    <source>
        <dbReference type="ARBA" id="ARBA00023136"/>
    </source>
</evidence>
<feature type="transmembrane region" description="Helical" evidence="7">
    <location>
        <begin position="135"/>
        <end position="155"/>
    </location>
</feature>
<feature type="domain" description="Cation efflux protein transmembrane" evidence="8">
    <location>
        <begin position="31"/>
        <end position="223"/>
    </location>
</feature>
<feature type="domain" description="Cation efflux protein cytoplasmic" evidence="9">
    <location>
        <begin position="227"/>
        <end position="303"/>
    </location>
</feature>
<dbReference type="InterPro" id="IPR050291">
    <property type="entry name" value="CDF_Transporter"/>
</dbReference>
<dbReference type="Gene3D" id="3.30.70.1350">
    <property type="entry name" value="Cation efflux protein, cytoplasmic domain"/>
    <property type="match status" value="1"/>
</dbReference>
<evidence type="ECO:0000256" key="4">
    <source>
        <dbReference type="ARBA" id="ARBA00022692"/>
    </source>
</evidence>
<feature type="transmembrane region" description="Helical" evidence="7">
    <location>
        <begin position="31"/>
        <end position="58"/>
    </location>
</feature>
<gene>
    <name evidence="10" type="ORF">H9L42_14965</name>
</gene>
<evidence type="ECO:0000259" key="8">
    <source>
        <dbReference type="Pfam" id="PF01545"/>
    </source>
</evidence>
<dbReference type="InterPro" id="IPR036837">
    <property type="entry name" value="Cation_efflux_CTD_sf"/>
</dbReference>
<reference evidence="10" key="1">
    <citation type="submission" date="2020-08" db="EMBL/GenBank/DDBJ databases">
        <title>Genome public.</title>
        <authorList>
            <person name="Liu C."/>
            <person name="Sun Q."/>
        </authorList>
    </citation>
    <scope>NUCLEOTIDE SEQUENCE</scope>
    <source>
        <strain evidence="10">BX12</strain>
    </source>
</reference>
<dbReference type="GO" id="GO:0016020">
    <property type="term" value="C:membrane"/>
    <property type="evidence" value="ECO:0007669"/>
    <property type="project" value="UniProtKB-SubCell"/>
</dbReference>
<comment type="similarity">
    <text evidence="2">Belongs to the cation diffusion facilitator (CDF) transporter (TC 2.A.4) family.</text>
</comment>
<comment type="subcellular location">
    <subcellularLocation>
        <location evidence="1">Membrane</location>
        <topology evidence="1">Multi-pass membrane protein</topology>
    </subcellularLocation>
</comment>
<dbReference type="Proteomes" id="UP000602647">
    <property type="component" value="Unassembled WGS sequence"/>
</dbReference>
<dbReference type="AlphaFoldDB" id="A0A923NL41"/>
<proteinExistence type="inferred from homology"/>
<dbReference type="Pfam" id="PF16916">
    <property type="entry name" value="ZT_dimer"/>
    <property type="match status" value="1"/>
</dbReference>
<dbReference type="InterPro" id="IPR002524">
    <property type="entry name" value="Cation_efflux"/>
</dbReference>
<dbReference type="Gene3D" id="1.20.1510.10">
    <property type="entry name" value="Cation efflux protein transmembrane domain"/>
    <property type="match status" value="1"/>
</dbReference>
<keyword evidence="4 7" id="KW-0812">Transmembrane</keyword>
<evidence type="ECO:0000259" key="9">
    <source>
        <dbReference type="Pfam" id="PF16916"/>
    </source>
</evidence>
<evidence type="ECO:0000256" key="7">
    <source>
        <dbReference type="SAM" id="Phobius"/>
    </source>
</evidence>
<dbReference type="PANTHER" id="PTHR43840:SF50">
    <property type="entry name" value="MANGANESE EFFLUX SYSTEM PROTEIN MNES"/>
    <property type="match status" value="1"/>
</dbReference>
<organism evidence="10 11">
    <name type="scientific">Zhenpiania hominis</name>
    <dbReference type="NCBI Taxonomy" id="2763644"/>
    <lineage>
        <taxon>Bacteria</taxon>
        <taxon>Bacillati</taxon>
        <taxon>Bacillota</taxon>
        <taxon>Clostridia</taxon>
        <taxon>Peptostreptococcales</taxon>
        <taxon>Anaerovoracaceae</taxon>
        <taxon>Zhenpiania</taxon>
    </lineage>
</organism>
<keyword evidence="6 7" id="KW-0472">Membrane</keyword>
<evidence type="ECO:0000313" key="10">
    <source>
        <dbReference type="EMBL" id="MBC6681121.1"/>
    </source>
</evidence>
<dbReference type="SUPFAM" id="SSF160240">
    <property type="entry name" value="Cation efflux protein cytoplasmic domain-like"/>
    <property type="match status" value="2"/>
</dbReference>
<dbReference type="EMBL" id="JACRYT010000026">
    <property type="protein sequence ID" value="MBC6681121.1"/>
    <property type="molecule type" value="Genomic_DNA"/>
</dbReference>
<keyword evidence="3" id="KW-0813">Transport</keyword>
<dbReference type="GO" id="GO:0008324">
    <property type="term" value="F:monoatomic cation transmembrane transporter activity"/>
    <property type="evidence" value="ECO:0007669"/>
    <property type="project" value="InterPro"/>
</dbReference>
<sequence length="401" mass="44125">MNTFLIKLCVKDYQNTDDPAVRERYGKFAGIVGILSNLILCTMKIVIGLISSSIAIVADGINNLADASSSIITLIGFKLAAAPEDKDHPYGHARIEYLTGLFISVLIIVLGLQLLKSSFDKVLHPDPLSFSYTTVIILAVAILIKVWQASFNIHIGKRIHSVALMATGTDSRNDVISTAAVLLSIFVGKLFHIQLDGIMGCLVALFIIWSGIQLIRETSSPLLGEAPDDELVSAIEKEVLSQEGVLGIHDLVVHNYGPGKVFASIHVEVDAKGDLLESHDRIDNIERMIKNDLNIEFTVHMDPVELDNPMVQQLYGTISSAIRPFDGVESIHDLRIVPGKTHTNVIFDVVLAPGCGLSEEDVYEIIEKKVKEVDPSYFIVITFDRGYTNLQMPDRKEEDAH</sequence>
<dbReference type="SUPFAM" id="SSF161111">
    <property type="entry name" value="Cation efflux protein transmembrane domain-like"/>
    <property type="match status" value="1"/>
</dbReference>
<accession>A0A923NL41</accession>
<evidence type="ECO:0000313" key="11">
    <source>
        <dbReference type="Proteomes" id="UP000602647"/>
    </source>
</evidence>
<dbReference type="FunFam" id="1.20.1510.10:FF:000006">
    <property type="entry name" value="Divalent cation efflux transporter"/>
    <property type="match status" value="1"/>
</dbReference>
<evidence type="ECO:0000256" key="2">
    <source>
        <dbReference type="ARBA" id="ARBA00008114"/>
    </source>
</evidence>
<keyword evidence="11" id="KW-1185">Reference proteome</keyword>
<dbReference type="InterPro" id="IPR058533">
    <property type="entry name" value="Cation_efflux_TM"/>
</dbReference>
<dbReference type="Pfam" id="PF01545">
    <property type="entry name" value="Cation_efflux"/>
    <property type="match status" value="1"/>
</dbReference>
<evidence type="ECO:0000256" key="3">
    <source>
        <dbReference type="ARBA" id="ARBA00022448"/>
    </source>
</evidence>
<dbReference type="InterPro" id="IPR027469">
    <property type="entry name" value="Cation_efflux_TMD_sf"/>
</dbReference>
<evidence type="ECO:0000256" key="5">
    <source>
        <dbReference type="ARBA" id="ARBA00022989"/>
    </source>
</evidence>
<dbReference type="InterPro" id="IPR027470">
    <property type="entry name" value="Cation_efflux_CTD"/>
</dbReference>
<name>A0A923NL41_9FIRM</name>
<protein>
    <submittedName>
        <fullName evidence="10">Cation transporter</fullName>
    </submittedName>
</protein>
<dbReference type="RefSeq" id="WP_187304219.1">
    <property type="nucleotide sequence ID" value="NZ_CBCTON010000005.1"/>
</dbReference>
<feature type="transmembrane region" description="Helical" evidence="7">
    <location>
        <begin position="197"/>
        <end position="215"/>
    </location>
</feature>
<dbReference type="NCBIfam" id="TIGR01297">
    <property type="entry name" value="CDF"/>
    <property type="match status" value="1"/>
</dbReference>
<comment type="caution">
    <text evidence="10">The sequence shown here is derived from an EMBL/GenBank/DDBJ whole genome shotgun (WGS) entry which is preliminary data.</text>
</comment>